<comment type="caution">
    <text evidence="1">The sequence shown here is derived from an EMBL/GenBank/DDBJ whole genome shotgun (WGS) entry which is preliminary data.</text>
</comment>
<reference evidence="1 2" key="1">
    <citation type="submission" date="2021-01" db="EMBL/GenBank/DDBJ databases">
        <title>Chryseolinea sp. Jin1 Genome sequencing and assembly.</title>
        <authorList>
            <person name="Kim I."/>
        </authorList>
    </citation>
    <scope>NUCLEOTIDE SEQUENCE [LARGE SCALE GENOMIC DNA]</scope>
    <source>
        <strain evidence="1 2">Jin1</strain>
    </source>
</reference>
<dbReference type="SUPFAM" id="SSF54518">
    <property type="entry name" value="Tubby C-terminal domain-like"/>
    <property type="match status" value="1"/>
</dbReference>
<gene>
    <name evidence="1" type="ORF">JI741_13500</name>
</gene>
<keyword evidence="2" id="KW-1185">Reference proteome</keyword>
<name>A0ABS1KS19_9BACT</name>
<dbReference type="InterPro" id="IPR025659">
    <property type="entry name" value="Tubby-like_C"/>
</dbReference>
<accession>A0ABS1KS19</accession>
<evidence type="ECO:0000313" key="1">
    <source>
        <dbReference type="EMBL" id="MBL0742239.1"/>
    </source>
</evidence>
<dbReference type="RefSeq" id="WP_202010269.1">
    <property type="nucleotide sequence ID" value="NZ_JAERRB010000004.1"/>
</dbReference>
<proteinExistence type="predicted"/>
<dbReference type="Proteomes" id="UP000613030">
    <property type="component" value="Unassembled WGS sequence"/>
</dbReference>
<dbReference type="Pfam" id="PF03803">
    <property type="entry name" value="Scramblase"/>
    <property type="match status" value="1"/>
</dbReference>
<dbReference type="PANTHER" id="PTHR23248:SF9">
    <property type="entry name" value="PHOSPHOLIPID SCRAMBLASE"/>
    <property type="match status" value="1"/>
</dbReference>
<dbReference type="InterPro" id="IPR005552">
    <property type="entry name" value="Scramblase"/>
</dbReference>
<evidence type="ECO:0000313" key="2">
    <source>
        <dbReference type="Proteomes" id="UP000613030"/>
    </source>
</evidence>
<sequence length="196" mass="22512">MNPVLNREVFFVKEHTGIFKAANNFDIYDPTSNQIILECREENLGFFTKMFRFTDYKRMTPFDIEIKTPAGQKVVSVRRGVSLILSTVEVLDENNVVVGKFKQKFFSIGGKFDVLDANDKVLCTLKGKWTSWDFKFVSSDNVEFAHVSKKWAGFGKEFFTTADNYVLQINNNVPENHALRQLILAAVMCIDFVLKE</sequence>
<dbReference type="PANTHER" id="PTHR23248">
    <property type="entry name" value="PHOSPHOLIPID SCRAMBLASE-RELATED"/>
    <property type="match status" value="1"/>
</dbReference>
<protein>
    <submittedName>
        <fullName evidence="1">RNAase</fullName>
    </submittedName>
</protein>
<dbReference type="InterPro" id="IPR038595">
    <property type="entry name" value="LOR_sf"/>
</dbReference>
<dbReference type="Gene3D" id="2.40.160.200">
    <property type="entry name" value="LURP1-related"/>
    <property type="match status" value="1"/>
</dbReference>
<dbReference type="EMBL" id="JAERRB010000004">
    <property type="protein sequence ID" value="MBL0742239.1"/>
    <property type="molecule type" value="Genomic_DNA"/>
</dbReference>
<organism evidence="1 2">
    <name type="scientific">Chryseolinea lacunae</name>
    <dbReference type="NCBI Taxonomy" id="2801331"/>
    <lineage>
        <taxon>Bacteria</taxon>
        <taxon>Pseudomonadati</taxon>
        <taxon>Bacteroidota</taxon>
        <taxon>Cytophagia</taxon>
        <taxon>Cytophagales</taxon>
        <taxon>Fulvivirgaceae</taxon>
        <taxon>Chryseolinea</taxon>
    </lineage>
</organism>